<name>A0A4C1VEN5_EUMVA</name>
<dbReference type="Proteomes" id="UP000299102">
    <property type="component" value="Unassembled WGS sequence"/>
</dbReference>
<dbReference type="EMBL" id="BGZK01000328">
    <property type="protein sequence ID" value="GBP37073.1"/>
    <property type="molecule type" value="Genomic_DNA"/>
</dbReference>
<protein>
    <recommendedName>
        <fullName evidence="3">Reverse transcriptase domain-containing protein</fullName>
    </recommendedName>
</protein>
<proteinExistence type="predicted"/>
<reference evidence="1 2" key="1">
    <citation type="journal article" date="2019" name="Commun. Biol.">
        <title>The bagworm genome reveals a unique fibroin gene that provides high tensile strength.</title>
        <authorList>
            <person name="Kono N."/>
            <person name="Nakamura H."/>
            <person name="Ohtoshi R."/>
            <person name="Tomita M."/>
            <person name="Numata K."/>
            <person name="Arakawa K."/>
        </authorList>
    </citation>
    <scope>NUCLEOTIDE SEQUENCE [LARGE SCALE GENOMIC DNA]</scope>
</reference>
<dbReference type="AlphaFoldDB" id="A0A4C1VEN5"/>
<accession>A0A4C1VEN5</accession>
<evidence type="ECO:0000313" key="2">
    <source>
        <dbReference type="Proteomes" id="UP000299102"/>
    </source>
</evidence>
<evidence type="ECO:0008006" key="3">
    <source>
        <dbReference type="Google" id="ProtNLM"/>
    </source>
</evidence>
<gene>
    <name evidence="1" type="ORF">EVAR_19202_1</name>
</gene>
<sequence>MQFFLWKNIILSQSSGVQERDALGPLMFILTIQNVITQLISSLNLWYLDDDMIGGNPKSVERDVLSLIPRSATMTLHVNTDKYEFFACSNSVRSCLTCFQSILPGFRKLRPDMIDWKRDFNILSSTIFSDAIPKVLESRQLLPSQYFESPVKIPGHVVLTLLCLCFSSSKFTYLILPAPLS</sequence>
<organism evidence="1 2">
    <name type="scientific">Eumeta variegata</name>
    <name type="common">Bagworm moth</name>
    <name type="synonym">Eumeta japonica</name>
    <dbReference type="NCBI Taxonomy" id="151549"/>
    <lineage>
        <taxon>Eukaryota</taxon>
        <taxon>Metazoa</taxon>
        <taxon>Ecdysozoa</taxon>
        <taxon>Arthropoda</taxon>
        <taxon>Hexapoda</taxon>
        <taxon>Insecta</taxon>
        <taxon>Pterygota</taxon>
        <taxon>Neoptera</taxon>
        <taxon>Endopterygota</taxon>
        <taxon>Lepidoptera</taxon>
        <taxon>Glossata</taxon>
        <taxon>Ditrysia</taxon>
        <taxon>Tineoidea</taxon>
        <taxon>Psychidae</taxon>
        <taxon>Oiketicinae</taxon>
        <taxon>Eumeta</taxon>
    </lineage>
</organism>
<dbReference type="OrthoDB" id="7433202at2759"/>
<evidence type="ECO:0000313" key="1">
    <source>
        <dbReference type="EMBL" id="GBP37073.1"/>
    </source>
</evidence>
<comment type="caution">
    <text evidence="1">The sequence shown here is derived from an EMBL/GenBank/DDBJ whole genome shotgun (WGS) entry which is preliminary data.</text>
</comment>
<keyword evidence="2" id="KW-1185">Reference proteome</keyword>